<dbReference type="Gene3D" id="3.40.50.2300">
    <property type="match status" value="1"/>
</dbReference>
<keyword evidence="6" id="KW-1185">Reference proteome</keyword>
<protein>
    <recommendedName>
        <fullName evidence="4">Leucine-binding protein domain-containing protein</fullName>
    </recommendedName>
</protein>
<dbReference type="EMBL" id="BOPA01000061">
    <property type="protein sequence ID" value="GIJ19041.1"/>
    <property type="molecule type" value="Genomic_DNA"/>
</dbReference>
<dbReference type="Proteomes" id="UP000647860">
    <property type="component" value="Unassembled WGS sequence"/>
</dbReference>
<evidence type="ECO:0000313" key="6">
    <source>
        <dbReference type="Proteomes" id="UP000647860"/>
    </source>
</evidence>
<evidence type="ECO:0000313" key="5">
    <source>
        <dbReference type="EMBL" id="GIJ19041.1"/>
    </source>
</evidence>
<comment type="caution">
    <text evidence="5">The sequence shown here is derived from an EMBL/GenBank/DDBJ whole genome shotgun (WGS) entry which is preliminary data.</text>
</comment>
<accession>A0ABQ4IMK5</accession>
<name>A0ABQ4IMK5_9ACTN</name>
<evidence type="ECO:0000256" key="3">
    <source>
        <dbReference type="SAM" id="SignalP"/>
    </source>
</evidence>
<dbReference type="Pfam" id="PF13458">
    <property type="entry name" value="Peripla_BP_6"/>
    <property type="match status" value="1"/>
</dbReference>
<feature type="signal peptide" evidence="3">
    <location>
        <begin position="1"/>
        <end position="28"/>
    </location>
</feature>
<dbReference type="InterPro" id="IPR028081">
    <property type="entry name" value="Leu-bd"/>
</dbReference>
<dbReference type="InterPro" id="IPR028082">
    <property type="entry name" value="Peripla_BP_I"/>
</dbReference>
<comment type="similarity">
    <text evidence="1">Belongs to the leucine-binding protein family.</text>
</comment>
<evidence type="ECO:0000256" key="2">
    <source>
        <dbReference type="ARBA" id="ARBA00022729"/>
    </source>
</evidence>
<dbReference type="SUPFAM" id="SSF53822">
    <property type="entry name" value="Periplasmic binding protein-like I"/>
    <property type="match status" value="1"/>
</dbReference>
<evidence type="ECO:0000259" key="4">
    <source>
        <dbReference type="Pfam" id="PF13458"/>
    </source>
</evidence>
<gene>
    <name evidence="5" type="ORF">Vgi01_57250</name>
</gene>
<proteinExistence type="inferred from homology"/>
<feature type="chain" id="PRO_5046145273" description="Leucine-binding protein domain-containing protein" evidence="3">
    <location>
        <begin position="29"/>
        <end position="83"/>
    </location>
</feature>
<dbReference type="RefSeq" id="WP_275412586.1">
    <property type="nucleotide sequence ID" value="NZ_BAAAGZ010000084.1"/>
</dbReference>
<dbReference type="PROSITE" id="PS51257">
    <property type="entry name" value="PROKAR_LIPOPROTEIN"/>
    <property type="match status" value="1"/>
</dbReference>
<reference evidence="5 6" key="1">
    <citation type="submission" date="2021-01" db="EMBL/GenBank/DDBJ databases">
        <title>Whole genome shotgun sequence of Verrucosispora gifhornensis NBRC 16317.</title>
        <authorList>
            <person name="Komaki H."/>
            <person name="Tamura T."/>
        </authorList>
    </citation>
    <scope>NUCLEOTIDE SEQUENCE [LARGE SCALE GENOMIC DNA]</scope>
    <source>
        <strain evidence="5 6">NBRC 16317</strain>
    </source>
</reference>
<organism evidence="5 6">
    <name type="scientific">Micromonospora gifhornensis</name>
    <dbReference type="NCBI Taxonomy" id="84594"/>
    <lineage>
        <taxon>Bacteria</taxon>
        <taxon>Bacillati</taxon>
        <taxon>Actinomycetota</taxon>
        <taxon>Actinomycetes</taxon>
        <taxon>Micromonosporales</taxon>
        <taxon>Micromonosporaceae</taxon>
        <taxon>Micromonospora</taxon>
    </lineage>
</organism>
<feature type="domain" description="Leucine-binding protein" evidence="4">
    <location>
        <begin position="37"/>
        <end position="82"/>
    </location>
</feature>
<sequence>MQRARARLRHALAAVTATSLLATGVACGSGAGDSDRVRIGLLVSLSGIYTSVGEDMRRGFQLYLDTHDGRLGGRDIDLVVADG</sequence>
<evidence type="ECO:0000256" key="1">
    <source>
        <dbReference type="ARBA" id="ARBA00010062"/>
    </source>
</evidence>
<keyword evidence="2 3" id="KW-0732">Signal</keyword>